<dbReference type="InterPro" id="IPR042208">
    <property type="entry name" value="D-ser_dehydrat-like_sf"/>
</dbReference>
<organism evidence="4 5">
    <name type="scientific">Aquipluma nitroreducens</name>
    <dbReference type="NCBI Taxonomy" id="2010828"/>
    <lineage>
        <taxon>Bacteria</taxon>
        <taxon>Pseudomonadati</taxon>
        <taxon>Bacteroidota</taxon>
        <taxon>Bacteroidia</taxon>
        <taxon>Marinilabiliales</taxon>
        <taxon>Prolixibacteraceae</taxon>
        <taxon>Aquipluma</taxon>
    </lineage>
</organism>
<evidence type="ECO:0000256" key="1">
    <source>
        <dbReference type="ARBA" id="ARBA00005323"/>
    </source>
</evidence>
<dbReference type="PANTHER" id="PTHR28004:SF2">
    <property type="entry name" value="D-SERINE DEHYDRATASE"/>
    <property type="match status" value="1"/>
</dbReference>
<keyword evidence="5" id="KW-1185">Reference proteome</keyword>
<proteinExistence type="inferred from homology"/>
<dbReference type="SMART" id="SM01119">
    <property type="entry name" value="D-ser_dehydrat"/>
    <property type="match status" value="1"/>
</dbReference>
<dbReference type="Gene3D" id="2.40.37.20">
    <property type="entry name" value="D-serine dehydratase-like domain"/>
    <property type="match status" value="1"/>
</dbReference>
<dbReference type="GO" id="GO:0008721">
    <property type="term" value="F:D-serine ammonia-lyase activity"/>
    <property type="evidence" value="ECO:0007669"/>
    <property type="project" value="TreeGrafter"/>
</dbReference>
<feature type="domain" description="D-serine dehydratase-like" evidence="3">
    <location>
        <begin position="266"/>
        <end position="373"/>
    </location>
</feature>
<evidence type="ECO:0000256" key="2">
    <source>
        <dbReference type="ARBA" id="ARBA00023239"/>
    </source>
</evidence>
<comment type="similarity">
    <text evidence="1">Belongs to the DSD1 family.</text>
</comment>
<dbReference type="InterPro" id="IPR029066">
    <property type="entry name" value="PLP-binding_barrel"/>
</dbReference>
<evidence type="ECO:0000313" key="4">
    <source>
        <dbReference type="EMBL" id="BBE19249.1"/>
    </source>
</evidence>
<dbReference type="PANTHER" id="PTHR28004">
    <property type="entry name" value="ZGC:162816-RELATED"/>
    <property type="match status" value="1"/>
</dbReference>
<sequence length="383" mass="43547">MLILGHELSDCNSVYYPEMEITKPTLLLSKEIALRNIQNMARKANDHGLNFRPHFKTHQSAEIGEWFRDAGVKCITVSSLTMANYFADIGWDDITIAFSVNIPEIPEMNELAGRINLNLLIENKEGLAALQEKITWHTGVFIKIDTGYNRTGIESSRTQLIDELLETIQKSPLLQFKGFLSHTGHTYHANSTHDIFSRHFDALLKMKALKMRYRSEWPELMISMGDTPSCSICDNFDGVDEIRPGNFVFYDLTQFKLGVCQLTDIAVRMVCPVIAVHPSRNEVVIYGGAIHFAKDSIINIDGKPLFGRIVVEENDKKILLDERNYLHALSQEHGILKITPRDLSYFKPGNLIEIIPVHSCLTANLMKEYLTTEGEIIKMLPFY</sequence>
<protein>
    <submittedName>
        <fullName evidence="4">D-serine dehydratase</fullName>
    </submittedName>
</protein>
<dbReference type="InterPro" id="IPR001608">
    <property type="entry name" value="Ala_racemase_N"/>
</dbReference>
<dbReference type="Pfam" id="PF14031">
    <property type="entry name" value="D-ser_dehydrat"/>
    <property type="match status" value="1"/>
</dbReference>
<keyword evidence="2" id="KW-0456">Lyase</keyword>
<gene>
    <name evidence="4" type="ORF">AQPE_3425</name>
</gene>
<dbReference type="Proteomes" id="UP001193389">
    <property type="component" value="Chromosome"/>
</dbReference>
<name>A0A5K7SCQ3_9BACT</name>
<evidence type="ECO:0000313" key="5">
    <source>
        <dbReference type="Proteomes" id="UP001193389"/>
    </source>
</evidence>
<reference evidence="4" key="1">
    <citation type="journal article" date="2020" name="Int. J. Syst. Evol. Microbiol.">
        <title>Aquipluma nitroreducens gen. nov. sp. nov., a novel facultatively anaerobic bacterium isolated from a freshwater lake.</title>
        <authorList>
            <person name="Watanabe M."/>
            <person name="Kojima H."/>
            <person name="Fukui M."/>
        </authorList>
    </citation>
    <scope>NUCLEOTIDE SEQUENCE</scope>
    <source>
        <strain evidence="4">MeG22</strain>
    </source>
</reference>
<dbReference type="EMBL" id="AP018694">
    <property type="protein sequence ID" value="BBE19249.1"/>
    <property type="molecule type" value="Genomic_DNA"/>
</dbReference>
<dbReference type="GO" id="GO:0036088">
    <property type="term" value="P:D-serine catabolic process"/>
    <property type="evidence" value="ECO:0007669"/>
    <property type="project" value="TreeGrafter"/>
</dbReference>
<dbReference type="Gene3D" id="3.20.20.10">
    <property type="entry name" value="Alanine racemase"/>
    <property type="match status" value="1"/>
</dbReference>
<dbReference type="SUPFAM" id="SSF51419">
    <property type="entry name" value="PLP-binding barrel"/>
    <property type="match status" value="1"/>
</dbReference>
<dbReference type="Pfam" id="PF01168">
    <property type="entry name" value="Ala_racemase_N"/>
    <property type="match status" value="1"/>
</dbReference>
<evidence type="ECO:0000259" key="3">
    <source>
        <dbReference type="SMART" id="SM01119"/>
    </source>
</evidence>
<dbReference type="KEGG" id="anf:AQPE_3425"/>
<dbReference type="InterPro" id="IPR026956">
    <property type="entry name" value="D-ser_dehydrat-like_dom"/>
</dbReference>
<dbReference type="AlphaFoldDB" id="A0A5K7SCQ3"/>
<accession>A0A5K7SCQ3</accession>
<dbReference type="InterPro" id="IPR051466">
    <property type="entry name" value="D-amino_acid_metab_enzyme"/>
</dbReference>